<gene>
    <name evidence="1" type="ORF">HGK34_16905</name>
</gene>
<reference evidence="1 2" key="1">
    <citation type="journal article" date="2021" name="Arch. Microbiol.">
        <title>Myceligenerans indicum sp. nov., an actinobacterium isolated from mangrove sediment of Sundarbans, India.</title>
        <authorList>
            <person name="Asha K."/>
            <person name="Bhadury P."/>
        </authorList>
    </citation>
    <scope>NUCLEOTIDE SEQUENCE [LARGE SCALE GENOMIC DNA]</scope>
    <source>
        <strain evidence="1 2">I2</strain>
    </source>
</reference>
<keyword evidence="2" id="KW-1185">Reference proteome</keyword>
<name>A0ABS1LNW6_9MICO</name>
<accession>A0ABS1LNW6</accession>
<evidence type="ECO:0000313" key="2">
    <source>
        <dbReference type="Proteomes" id="UP000675409"/>
    </source>
</evidence>
<comment type="caution">
    <text evidence="1">The sequence shown here is derived from an EMBL/GenBank/DDBJ whole genome shotgun (WGS) entry which is preliminary data.</text>
</comment>
<evidence type="ECO:0000313" key="1">
    <source>
        <dbReference type="EMBL" id="MBL0887941.1"/>
    </source>
</evidence>
<protein>
    <submittedName>
        <fullName evidence="1">Uncharacterized protein</fullName>
    </submittedName>
</protein>
<dbReference type="RefSeq" id="WP_201849509.1">
    <property type="nucleotide sequence ID" value="NZ_JABBYC010000039.1"/>
</dbReference>
<dbReference type="EMBL" id="JABBYC010000039">
    <property type="protein sequence ID" value="MBL0887941.1"/>
    <property type="molecule type" value="Genomic_DNA"/>
</dbReference>
<dbReference type="Proteomes" id="UP000675409">
    <property type="component" value="Unassembled WGS sequence"/>
</dbReference>
<sequence length="71" mass="7853">MDDMTVQRVPPGPVLDALRTYHWLPARWGSVHPVLLEAALDLADGDPRRLRIDDDGTVAVLNGPVEPEDQL</sequence>
<proteinExistence type="predicted"/>
<organism evidence="1 2">
    <name type="scientific">Myceligenerans indicum</name>
    <dbReference type="NCBI Taxonomy" id="2593663"/>
    <lineage>
        <taxon>Bacteria</taxon>
        <taxon>Bacillati</taxon>
        <taxon>Actinomycetota</taxon>
        <taxon>Actinomycetes</taxon>
        <taxon>Micrococcales</taxon>
        <taxon>Promicromonosporaceae</taxon>
        <taxon>Myceligenerans</taxon>
    </lineage>
</organism>